<evidence type="ECO:0000259" key="3">
    <source>
        <dbReference type="PROSITE" id="PS50930"/>
    </source>
</evidence>
<dbReference type="GO" id="GO:0003677">
    <property type="term" value="F:DNA binding"/>
    <property type="evidence" value="ECO:0007669"/>
    <property type="project" value="InterPro"/>
</dbReference>
<feature type="transmembrane region" description="Helical" evidence="2">
    <location>
        <begin position="61"/>
        <end position="81"/>
    </location>
</feature>
<evidence type="ECO:0000256" key="2">
    <source>
        <dbReference type="SAM" id="Phobius"/>
    </source>
</evidence>
<evidence type="ECO:0000313" key="5">
    <source>
        <dbReference type="Proteomes" id="UP000197050"/>
    </source>
</evidence>
<feature type="compositionally biased region" description="Basic and acidic residues" evidence="1">
    <location>
        <begin position="1"/>
        <end position="21"/>
    </location>
</feature>
<dbReference type="PROSITE" id="PS50930">
    <property type="entry name" value="HTH_LYTTR"/>
    <property type="match status" value="1"/>
</dbReference>
<feature type="domain" description="HTH LytTR-type" evidence="3">
    <location>
        <begin position="210"/>
        <end position="299"/>
    </location>
</feature>
<organism evidence="4 5">
    <name type="scientific">Brevundimonas vesicularis</name>
    <name type="common">Pseudomonas vesicularis</name>
    <dbReference type="NCBI Taxonomy" id="41276"/>
    <lineage>
        <taxon>Bacteria</taxon>
        <taxon>Pseudomonadati</taxon>
        <taxon>Pseudomonadota</taxon>
        <taxon>Alphaproteobacteria</taxon>
        <taxon>Caulobacterales</taxon>
        <taxon>Caulobacteraceae</taxon>
        <taxon>Brevundimonas</taxon>
    </lineage>
</organism>
<evidence type="ECO:0000256" key="1">
    <source>
        <dbReference type="SAM" id="MobiDB-lite"/>
    </source>
</evidence>
<name>A0A1Z3UA44_BREVE</name>
<evidence type="ECO:0000313" key="4">
    <source>
        <dbReference type="EMBL" id="ASE40163.1"/>
    </source>
</evidence>
<protein>
    <submittedName>
        <fullName evidence="4">LytTR family transcriptional regulator</fullName>
    </submittedName>
</protein>
<dbReference type="InterPro" id="IPR007492">
    <property type="entry name" value="LytTR_DNA-bd_dom"/>
</dbReference>
<sequence>MSVSVGRDDPLFGARRSERQPHFANGRTGAWTGEGFDDSGLTREGTMTQNAADRLNTPRAWAVDLAACALTGAVLGAVGPFGSFFNDGLAVRIGYWTAVLVISGAVFGAAIRWAWPRMRRRRVSMRFWLPMLIVVASGPTALISRIIAVVLWPGIRQRVGWIEWYGQALLIGAVYVALYALLRMRTSAAATRAGEGDPGFARTLPAGLGRDLICLQMEDHYVRVHTTRGSQLVLMSLSQAVAGLKGVEGLQTHRSWWVARAAIVGVVEDGRNLRLALTGGLTAPVSRARVANLRAAGWL</sequence>
<dbReference type="AlphaFoldDB" id="A0A1Z3UA44"/>
<dbReference type="EMBL" id="CP022048">
    <property type="protein sequence ID" value="ASE40163.1"/>
    <property type="molecule type" value="Genomic_DNA"/>
</dbReference>
<dbReference type="SMART" id="SM00850">
    <property type="entry name" value="LytTR"/>
    <property type="match status" value="1"/>
</dbReference>
<accession>A0A1Z3UA44</accession>
<dbReference type="Pfam" id="PF04397">
    <property type="entry name" value="LytTR"/>
    <property type="match status" value="1"/>
</dbReference>
<feature type="region of interest" description="Disordered" evidence="1">
    <location>
        <begin position="1"/>
        <end position="43"/>
    </location>
</feature>
<keyword evidence="2" id="KW-1133">Transmembrane helix</keyword>
<keyword evidence="2" id="KW-0812">Transmembrane</keyword>
<feature type="transmembrane region" description="Helical" evidence="2">
    <location>
        <begin position="164"/>
        <end position="182"/>
    </location>
</feature>
<dbReference type="Gene3D" id="2.40.50.1020">
    <property type="entry name" value="LytTr DNA-binding domain"/>
    <property type="match status" value="1"/>
</dbReference>
<proteinExistence type="predicted"/>
<keyword evidence="2" id="KW-0472">Membrane</keyword>
<gene>
    <name evidence="4" type="ORF">CEP68_11965</name>
</gene>
<feature type="transmembrane region" description="Helical" evidence="2">
    <location>
        <begin position="127"/>
        <end position="152"/>
    </location>
</feature>
<dbReference type="Proteomes" id="UP000197050">
    <property type="component" value="Chromosome"/>
</dbReference>
<feature type="transmembrane region" description="Helical" evidence="2">
    <location>
        <begin position="93"/>
        <end position="115"/>
    </location>
</feature>
<reference evidence="5" key="1">
    <citation type="submission" date="2017-06" db="EMBL/GenBank/DDBJ databases">
        <title>FDA dAtabase for Regulatory Grade micrObial Sequences (FDA-ARGOS): Supporting development and validation of Infectious Disease Dx tests.</title>
        <authorList>
            <person name="Minogue T."/>
            <person name="Wolcott M."/>
            <person name="Wasieloski L."/>
            <person name="Aguilar W."/>
            <person name="Moore D."/>
            <person name="Tallon L."/>
            <person name="Sadzewicz L."/>
            <person name="Sengamalay N."/>
            <person name="Ott S."/>
            <person name="Godinez A."/>
            <person name="Nagaraj S."/>
            <person name="Nadendla S."/>
            <person name="Geyer C."/>
            <person name="Sichtig H."/>
        </authorList>
    </citation>
    <scope>NUCLEOTIDE SEQUENCE [LARGE SCALE GENOMIC DNA]</scope>
    <source>
        <strain evidence="5">FDAARGOS_289</strain>
    </source>
</reference>
<dbReference type="KEGG" id="bvc:CEP68_11965"/>